<evidence type="ECO:0000313" key="2">
    <source>
        <dbReference type="EMBL" id="KKR73469.1"/>
    </source>
</evidence>
<dbReference type="EMBL" id="LBZO01000021">
    <property type="protein sequence ID" value="KKR73469.1"/>
    <property type="molecule type" value="Genomic_DNA"/>
</dbReference>
<feature type="region of interest" description="Disordered" evidence="1">
    <location>
        <begin position="1"/>
        <end position="32"/>
    </location>
</feature>
<gene>
    <name evidence="2" type="ORF">UU16_C0021G0029</name>
</gene>
<sequence length="51" mass="5833">AFNEKKGRLEPENSLITRDNTTLSKNDSDMERDRGVEPLFTAWKAVVKPIN</sequence>
<evidence type="ECO:0000256" key="1">
    <source>
        <dbReference type="SAM" id="MobiDB-lite"/>
    </source>
</evidence>
<comment type="caution">
    <text evidence="2">The sequence shown here is derived from an EMBL/GenBank/DDBJ whole genome shotgun (WGS) entry which is preliminary data.</text>
</comment>
<organism evidence="2 3">
    <name type="scientific">Candidatus Woesebacteria bacterium GW2011_GWA2_40_7</name>
    <dbReference type="NCBI Taxonomy" id="1618562"/>
    <lineage>
        <taxon>Bacteria</taxon>
        <taxon>Candidatus Woeseibacteriota</taxon>
    </lineage>
</organism>
<protein>
    <submittedName>
        <fullName evidence="2">Uncharacterized protein</fullName>
    </submittedName>
</protein>
<dbReference type="Proteomes" id="UP000034013">
    <property type="component" value="Unassembled WGS sequence"/>
</dbReference>
<reference evidence="2 3" key="1">
    <citation type="journal article" date="2015" name="Nature">
        <title>rRNA introns, odd ribosomes, and small enigmatic genomes across a large radiation of phyla.</title>
        <authorList>
            <person name="Brown C.T."/>
            <person name="Hug L.A."/>
            <person name="Thomas B.C."/>
            <person name="Sharon I."/>
            <person name="Castelle C.J."/>
            <person name="Singh A."/>
            <person name="Wilkins M.J."/>
            <person name="Williams K.H."/>
            <person name="Banfield J.F."/>
        </authorList>
    </citation>
    <scope>NUCLEOTIDE SEQUENCE [LARGE SCALE GENOMIC DNA]</scope>
</reference>
<feature type="compositionally biased region" description="Polar residues" evidence="1">
    <location>
        <begin position="14"/>
        <end position="25"/>
    </location>
</feature>
<feature type="compositionally biased region" description="Basic and acidic residues" evidence="1">
    <location>
        <begin position="1"/>
        <end position="11"/>
    </location>
</feature>
<feature type="non-terminal residue" evidence="2">
    <location>
        <position position="1"/>
    </location>
</feature>
<dbReference type="AlphaFoldDB" id="A0A0G0T913"/>
<proteinExistence type="predicted"/>
<accession>A0A0G0T913</accession>
<name>A0A0G0T913_9BACT</name>
<evidence type="ECO:0000313" key="3">
    <source>
        <dbReference type="Proteomes" id="UP000034013"/>
    </source>
</evidence>